<name>A0A2S4VNK4_9BASI</name>
<dbReference type="GO" id="GO:0046912">
    <property type="term" value="F:acyltransferase activity, acyl groups converted into alkyl on transfer"/>
    <property type="evidence" value="ECO:0007669"/>
    <property type="project" value="InterPro"/>
</dbReference>
<dbReference type="AlphaFoldDB" id="A0A2S4VNK4"/>
<keyword evidence="3" id="KW-0816">Tricarboxylic acid cycle</keyword>
<dbReference type="Pfam" id="PF00285">
    <property type="entry name" value="Citrate_synt"/>
    <property type="match status" value="1"/>
</dbReference>
<evidence type="ECO:0000313" key="6">
    <source>
        <dbReference type="EMBL" id="POW11122.1"/>
    </source>
</evidence>
<dbReference type="InterPro" id="IPR019810">
    <property type="entry name" value="Citrate_synthase_AS"/>
</dbReference>
<comment type="pathway">
    <text evidence="1">Carbohydrate metabolism.</text>
</comment>
<dbReference type="GO" id="GO:0006099">
    <property type="term" value="P:tricarboxylic acid cycle"/>
    <property type="evidence" value="ECO:0007669"/>
    <property type="project" value="UniProtKB-KW"/>
</dbReference>
<evidence type="ECO:0000256" key="2">
    <source>
        <dbReference type="ARBA" id="ARBA00010566"/>
    </source>
</evidence>
<gene>
    <name evidence="6" type="ORF">PSTT_05528</name>
</gene>
<dbReference type="PANTHER" id="PTHR42871:SF1">
    <property type="entry name" value="CITRATE SYNTHASE"/>
    <property type="match status" value="1"/>
</dbReference>
<dbReference type="EMBL" id="PKSL01000041">
    <property type="protein sequence ID" value="POW11122.1"/>
    <property type="molecule type" value="Genomic_DNA"/>
</dbReference>
<dbReference type="SUPFAM" id="SSF48256">
    <property type="entry name" value="Citrate synthase"/>
    <property type="match status" value="1"/>
</dbReference>
<comment type="caution">
    <text evidence="6">The sequence shown here is derived from an EMBL/GenBank/DDBJ whole genome shotgun (WGS) entry which is preliminary data.</text>
</comment>
<comment type="similarity">
    <text evidence="2 5">Belongs to the citrate synthase family.</text>
</comment>
<protein>
    <recommendedName>
        <fullName evidence="5">Citrate synthase</fullName>
    </recommendedName>
</protein>
<dbReference type="InterPro" id="IPR016142">
    <property type="entry name" value="Citrate_synth-like_lrg_a-sub"/>
</dbReference>
<dbReference type="InterPro" id="IPR036969">
    <property type="entry name" value="Citrate_synthase_sf"/>
</dbReference>
<evidence type="ECO:0000256" key="5">
    <source>
        <dbReference type="RuleBase" id="RU000441"/>
    </source>
</evidence>
<dbReference type="PRINTS" id="PR00143">
    <property type="entry name" value="CITRTSNTHASE"/>
</dbReference>
<dbReference type="FunFam" id="1.10.230.10:FF:000002">
    <property type="entry name" value="Citrate synthase"/>
    <property type="match status" value="1"/>
</dbReference>
<reference evidence="6" key="1">
    <citation type="submission" date="2017-12" db="EMBL/GenBank/DDBJ databases">
        <title>Gene loss provides genomic basis for host adaptation in cereal stripe rust fungi.</title>
        <authorList>
            <person name="Xia C."/>
        </authorList>
    </citation>
    <scope>NUCLEOTIDE SEQUENCE [LARGE SCALE GENOMIC DNA]</scope>
    <source>
        <strain evidence="6">93-210</strain>
    </source>
</reference>
<dbReference type="InterPro" id="IPR002020">
    <property type="entry name" value="Citrate_synthase"/>
</dbReference>
<accession>A0A2S4VNK4</accession>
<evidence type="ECO:0000256" key="1">
    <source>
        <dbReference type="ARBA" id="ARBA00005007"/>
    </source>
</evidence>
<dbReference type="Gene3D" id="1.10.230.10">
    <property type="entry name" value="Cytochrome P450-Terp, domain 2"/>
    <property type="match status" value="1"/>
</dbReference>
<feature type="non-terminal residue" evidence="6">
    <location>
        <position position="1"/>
    </location>
</feature>
<dbReference type="Gene3D" id="1.10.580.10">
    <property type="entry name" value="Citrate Synthase, domain 1"/>
    <property type="match status" value="1"/>
</dbReference>
<dbReference type="InterPro" id="IPR016143">
    <property type="entry name" value="Citrate_synth-like_sm_a-sub"/>
</dbReference>
<keyword evidence="4 5" id="KW-0808">Transferase</keyword>
<dbReference type="VEuPathDB" id="FungiDB:PSTT_05528"/>
<evidence type="ECO:0000313" key="7">
    <source>
        <dbReference type="Proteomes" id="UP000239156"/>
    </source>
</evidence>
<dbReference type="Proteomes" id="UP000239156">
    <property type="component" value="Unassembled WGS sequence"/>
</dbReference>
<sequence>VITVRVASRLGTCCDYPKDVYSGAGNLEKQKLEKPVEDSRWMAVWQPMPLRPTSHHITSHSPLTLNPAIKIQDGQTSSIIDPASISNRLVEFDIYHIEVPIDQNSIPATALKKLAVKGTQATGSAPSNRPEDELEAGIRVYDPGFMNTAVIKSRITYINGTAVSYLLLYGELPTKQQFNHFSNEVMVRERESNPLIPYYKTDDHPSLFLVKHHTYVHVDLEQIVSAFRYDAHPMAILISSFGALGAFAPEANPSLQGQKLYTRPEDASSRHVMDKQIFRLLGKSISLAAMAYRVRMGRAFNRPPVGRSYTETFLYMLDYLNEGEKYRPNPVIAKALDVLFILHADHELNAGTATMLQTGSTLVDPYSAVAASTAALYGPLHGGANEAVIRMLMRIGSPAGVPNFIERVKEKKEVLSGFGHRVYKTSDPRSFIIRKTADEVFAVTGRDKLLDTAIALHEYAMKDEYFQSRNLFWSGLIYRALGFPTDFFPVLFAVPRVVGWLAHWKQMQHQQGGVKIWRPRQIYVGEGKRDYIEMGNRQKTNAEEPSHVEHIFSGRHFLASWNGKSSPKL</sequence>
<organism evidence="6 7">
    <name type="scientific">Puccinia striiformis</name>
    <dbReference type="NCBI Taxonomy" id="27350"/>
    <lineage>
        <taxon>Eukaryota</taxon>
        <taxon>Fungi</taxon>
        <taxon>Dikarya</taxon>
        <taxon>Basidiomycota</taxon>
        <taxon>Pucciniomycotina</taxon>
        <taxon>Pucciniomycetes</taxon>
        <taxon>Pucciniales</taxon>
        <taxon>Pucciniaceae</taxon>
        <taxon>Puccinia</taxon>
    </lineage>
</organism>
<evidence type="ECO:0000256" key="3">
    <source>
        <dbReference type="ARBA" id="ARBA00022532"/>
    </source>
</evidence>
<evidence type="ECO:0000256" key="4">
    <source>
        <dbReference type="ARBA" id="ARBA00022679"/>
    </source>
</evidence>
<keyword evidence="7" id="KW-1185">Reference proteome</keyword>
<dbReference type="PROSITE" id="PS00480">
    <property type="entry name" value="CITRATE_SYNTHASE"/>
    <property type="match status" value="1"/>
</dbReference>
<dbReference type="PANTHER" id="PTHR42871">
    <property type="entry name" value="CITRATE SYNTHASE"/>
    <property type="match status" value="1"/>
</dbReference>
<proteinExistence type="inferred from homology"/>